<dbReference type="NCBIfam" id="TIGR03373">
    <property type="entry name" value="VI_minor_4"/>
    <property type="match status" value="1"/>
</dbReference>
<dbReference type="Pfam" id="PF09867">
    <property type="entry name" value="TagF_N"/>
    <property type="match status" value="1"/>
</dbReference>
<dbReference type="Gene3D" id="3.40.1730.10">
    <property type="entry name" value="pa0076 domain"/>
    <property type="match status" value="1"/>
</dbReference>
<accession>A0A9X9XKK6</accession>
<dbReference type="Proteomes" id="UP001138709">
    <property type="component" value="Unassembled WGS sequence"/>
</dbReference>
<dbReference type="InterPro" id="IPR038225">
    <property type="entry name" value="TagF_sf"/>
</dbReference>
<dbReference type="AlphaFoldDB" id="A0A9X9XKK6"/>
<reference evidence="2" key="1">
    <citation type="submission" date="2020-01" db="EMBL/GenBank/DDBJ databases">
        <authorList>
            <person name="Rat A."/>
        </authorList>
    </citation>
    <scope>NUCLEOTIDE SEQUENCE</scope>
    <source>
        <strain evidence="2">LMG 31228</strain>
    </source>
</reference>
<name>A0A9X9XKK6_9PROT</name>
<protein>
    <submittedName>
        <fullName evidence="2">Type VI secretion system-associated protein TagF</fullName>
    </submittedName>
</protein>
<comment type="caution">
    <text evidence="2">The sequence shown here is derived from an EMBL/GenBank/DDBJ whole genome shotgun (WGS) entry which is preliminary data.</text>
</comment>
<dbReference type="EMBL" id="JAAEDL010000066">
    <property type="protein sequence ID" value="MBR0684242.1"/>
    <property type="molecule type" value="Genomic_DNA"/>
</dbReference>
<feature type="compositionally biased region" description="Low complexity" evidence="1">
    <location>
        <begin position="228"/>
        <end position="238"/>
    </location>
</feature>
<evidence type="ECO:0000256" key="1">
    <source>
        <dbReference type="SAM" id="MobiDB-lite"/>
    </source>
</evidence>
<evidence type="ECO:0000313" key="3">
    <source>
        <dbReference type="Proteomes" id="UP001138709"/>
    </source>
</evidence>
<dbReference type="InterPro" id="IPR017748">
    <property type="entry name" value="TagF"/>
</dbReference>
<reference evidence="2" key="2">
    <citation type="journal article" date="2021" name="Syst. Appl. Microbiol.">
        <title>Roseomonas hellenica sp. nov., isolated from roots of wild-growing Alkanna tinctoria.</title>
        <authorList>
            <person name="Rat A."/>
            <person name="Naranjo H.D."/>
            <person name="Lebbe L."/>
            <person name="Cnockaert M."/>
            <person name="Krigas N."/>
            <person name="Grigoriadou K."/>
            <person name="Maloupa E."/>
            <person name="Willems A."/>
        </authorList>
    </citation>
    <scope>NUCLEOTIDE SEQUENCE</scope>
    <source>
        <strain evidence="2">LMG 31228</strain>
    </source>
</reference>
<proteinExistence type="predicted"/>
<keyword evidence="3" id="KW-1185">Reference proteome</keyword>
<sequence>MPDALPLTGLYGKVPAHGDFVRRGLPTSFVGPWDAWLQAGIARAREGMGEHWPAAWDAAPAWRFALPAGACGPDAVAGVMLPSEDQVGRRFPITLAVLLPPGEAPPASAWFDVVEAAAWAGRSGHADADALAAALPLPGAPLPDVSLPIAAPVGPPASVAAAPDPSAFLPAVTLGELSPEPPLDSPGASDDVLALLAGGGAQAAPEPEDRPSDVLALLGGGAPDMPFATETPPAEAPTLPGGVTAPDTDGTLAMLIGAADGDAPPAADPPGEGDPLAALIGAGADADAAPAEDMLPAAAAALPWPDAAGAAPGEDAG</sequence>
<feature type="region of interest" description="Disordered" evidence="1">
    <location>
        <begin position="199"/>
        <end position="247"/>
    </location>
</feature>
<evidence type="ECO:0000313" key="2">
    <source>
        <dbReference type="EMBL" id="MBR0684242.1"/>
    </source>
</evidence>
<feature type="region of interest" description="Disordered" evidence="1">
    <location>
        <begin position="172"/>
        <end position="191"/>
    </location>
</feature>
<gene>
    <name evidence="2" type="primary">tagF</name>
    <name evidence="2" type="ORF">GXW74_27510</name>
</gene>
<dbReference type="RefSeq" id="WP_211850107.1">
    <property type="nucleotide sequence ID" value="NZ_JAAEDL010000066.1"/>
</dbReference>
<organism evidence="2 3">
    <name type="scientific">Neoroseomonas eburnea</name>
    <dbReference type="NCBI Taxonomy" id="1346889"/>
    <lineage>
        <taxon>Bacteria</taxon>
        <taxon>Pseudomonadati</taxon>
        <taxon>Pseudomonadota</taxon>
        <taxon>Alphaproteobacteria</taxon>
        <taxon>Acetobacterales</taxon>
        <taxon>Acetobacteraceae</taxon>
        <taxon>Neoroseomonas</taxon>
    </lineage>
</organism>
<feature type="non-terminal residue" evidence="2">
    <location>
        <position position="317"/>
    </location>
</feature>